<evidence type="ECO:0000259" key="5">
    <source>
        <dbReference type="PROSITE" id="PS01124"/>
    </source>
</evidence>
<dbReference type="SMART" id="SM00342">
    <property type="entry name" value="HTH_ARAC"/>
    <property type="match status" value="1"/>
</dbReference>
<dbReference type="Proteomes" id="UP000645257">
    <property type="component" value="Unassembled WGS sequence"/>
</dbReference>
<dbReference type="Gene3D" id="1.10.10.60">
    <property type="entry name" value="Homeodomain-like"/>
    <property type="match status" value="1"/>
</dbReference>
<dbReference type="InterPro" id="IPR009057">
    <property type="entry name" value="Homeodomain-like_sf"/>
</dbReference>
<dbReference type="SUPFAM" id="SSF46689">
    <property type="entry name" value="Homeodomain-like"/>
    <property type="match status" value="2"/>
</dbReference>
<sequence>MIRHRAHNDPLVEWRHYGEEPARHRHDFSQVLLGYSGSSELEIGGRAYRMTEGTGLVIPAGACHDFVGEPGNCQLVLDLPAGSVALPAAFLDRTRQFSLPAGAGGALLHAVRAQGALNRVAARGMAVAIASRLSLALGIAPCEVRTFPVAHIDRFLRANLHRNVSAADLASRFGWGERRFHDLFREAFGCPPHQYQMRLRLEAALPLLTDGKEALVDIGLRLGFPDQAAFTRGFRRHFGMPPGQWRRHIVAGITR</sequence>
<evidence type="ECO:0000256" key="4">
    <source>
        <dbReference type="ARBA" id="ARBA00023163"/>
    </source>
</evidence>
<feature type="domain" description="HTH araC/xylS-type" evidence="5">
    <location>
        <begin position="150"/>
        <end position="248"/>
    </location>
</feature>
<gene>
    <name evidence="6" type="ORF">GCM10011289_27560</name>
</gene>
<dbReference type="Gene3D" id="2.60.120.10">
    <property type="entry name" value="Jelly Rolls"/>
    <property type="match status" value="1"/>
</dbReference>
<dbReference type="Pfam" id="PF12833">
    <property type="entry name" value="HTH_18"/>
    <property type="match status" value="1"/>
</dbReference>
<dbReference type="PROSITE" id="PS01124">
    <property type="entry name" value="HTH_ARAC_FAMILY_2"/>
    <property type="match status" value="1"/>
</dbReference>
<reference evidence="6" key="1">
    <citation type="journal article" date="2014" name="Int. J. Syst. Evol. Microbiol.">
        <title>Complete genome sequence of Corynebacterium casei LMG S-19264T (=DSM 44701T), isolated from a smear-ripened cheese.</title>
        <authorList>
            <consortium name="US DOE Joint Genome Institute (JGI-PGF)"/>
            <person name="Walter F."/>
            <person name="Albersmeier A."/>
            <person name="Kalinowski J."/>
            <person name="Ruckert C."/>
        </authorList>
    </citation>
    <scope>NUCLEOTIDE SEQUENCE</scope>
    <source>
        <strain evidence="6">KCTC 32182</strain>
    </source>
</reference>
<dbReference type="InterPro" id="IPR020449">
    <property type="entry name" value="Tscrpt_reg_AraC-type_HTH"/>
</dbReference>
<keyword evidence="4" id="KW-0804">Transcription</keyword>
<dbReference type="AlphaFoldDB" id="A0A918P4I0"/>
<name>A0A918P4I0_9NEIS</name>
<evidence type="ECO:0000256" key="1">
    <source>
        <dbReference type="ARBA" id="ARBA00023015"/>
    </source>
</evidence>
<dbReference type="InterPro" id="IPR003313">
    <property type="entry name" value="AraC-bd"/>
</dbReference>
<dbReference type="PANTHER" id="PTHR46796">
    <property type="entry name" value="HTH-TYPE TRANSCRIPTIONAL ACTIVATOR RHAS-RELATED"/>
    <property type="match status" value="1"/>
</dbReference>
<dbReference type="RefSeq" id="WP_189535302.1">
    <property type="nucleotide sequence ID" value="NZ_BMYX01000017.1"/>
</dbReference>
<dbReference type="PANTHER" id="PTHR46796:SF10">
    <property type="entry name" value="TRANSCRIPTIONAL ACTIVATOR FEAR"/>
    <property type="match status" value="1"/>
</dbReference>
<dbReference type="EMBL" id="BMYX01000017">
    <property type="protein sequence ID" value="GGY22337.1"/>
    <property type="molecule type" value="Genomic_DNA"/>
</dbReference>
<dbReference type="InterPro" id="IPR018062">
    <property type="entry name" value="HTH_AraC-typ_CS"/>
</dbReference>
<proteinExistence type="predicted"/>
<keyword evidence="7" id="KW-1185">Reference proteome</keyword>
<evidence type="ECO:0000313" key="7">
    <source>
        <dbReference type="Proteomes" id="UP000645257"/>
    </source>
</evidence>
<dbReference type="InterPro" id="IPR011051">
    <property type="entry name" value="RmlC_Cupin_sf"/>
</dbReference>
<keyword evidence="2" id="KW-0238">DNA-binding</keyword>
<dbReference type="InterPro" id="IPR014710">
    <property type="entry name" value="RmlC-like_jellyroll"/>
</dbReference>
<evidence type="ECO:0000256" key="3">
    <source>
        <dbReference type="ARBA" id="ARBA00023159"/>
    </source>
</evidence>
<dbReference type="PROSITE" id="PS00041">
    <property type="entry name" value="HTH_ARAC_FAMILY_1"/>
    <property type="match status" value="1"/>
</dbReference>
<evidence type="ECO:0000313" key="6">
    <source>
        <dbReference type="EMBL" id="GGY22337.1"/>
    </source>
</evidence>
<keyword evidence="3" id="KW-0010">Activator</keyword>
<dbReference type="GO" id="GO:0003700">
    <property type="term" value="F:DNA-binding transcription factor activity"/>
    <property type="evidence" value="ECO:0007669"/>
    <property type="project" value="InterPro"/>
</dbReference>
<dbReference type="SUPFAM" id="SSF51182">
    <property type="entry name" value="RmlC-like cupins"/>
    <property type="match status" value="1"/>
</dbReference>
<dbReference type="InterPro" id="IPR018060">
    <property type="entry name" value="HTH_AraC"/>
</dbReference>
<protein>
    <submittedName>
        <fullName evidence="6">AraC family transcriptional regulator</fullName>
    </submittedName>
</protein>
<dbReference type="GO" id="GO:0043565">
    <property type="term" value="F:sequence-specific DNA binding"/>
    <property type="evidence" value="ECO:0007669"/>
    <property type="project" value="InterPro"/>
</dbReference>
<dbReference type="InterPro" id="IPR050204">
    <property type="entry name" value="AraC_XylS_family_regulators"/>
</dbReference>
<organism evidence="6 7">
    <name type="scientific">Paludibacterium paludis</name>
    <dbReference type="NCBI Taxonomy" id="1225769"/>
    <lineage>
        <taxon>Bacteria</taxon>
        <taxon>Pseudomonadati</taxon>
        <taxon>Pseudomonadota</taxon>
        <taxon>Betaproteobacteria</taxon>
        <taxon>Neisseriales</taxon>
        <taxon>Chromobacteriaceae</taxon>
        <taxon>Paludibacterium</taxon>
    </lineage>
</organism>
<dbReference type="Pfam" id="PF02311">
    <property type="entry name" value="AraC_binding"/>
    <property type="match status" value="1"/>
</dbReference>
<dbReference type="PRINTS" id="PR00032">
    <property type="entry name" value="HTHARAC"/>
</dbReference>
<accession>A0A918P4I0</accession>
<evidence type="ECO:0000256" key="2">
    <source>
        <dbReference type="ARBA" id="ARBA00023125"/>
    </source>
</evidence>
<reference evidence="6" key="2">
    <citation type="submission" date="2020-09" db="EMBL/GenBank/DDBJ databases">
        <authorList>
            <person name="Sun Q."/>
            <person name="Kim S."/>
        </authorList>
    </citation>
    <scope>NUCLEOTIDE SEQUENCE</scope>
    <source>
        <strain evidence="6">KCTC 32182</strain>
    </source>
</reference>
<comment type="caution">
    <text evidence="6">The sequence shown here is derived from an EMBL/GenBank/DDBJ whole genome shotgun (WGS) entry which is preliminary data.</text>
</comment>
<keyword evidence="1" id="KW-0805">Transcription regulation</keyword>